<comment type="subunit">
    <text evidence="1">Forms a complex composed of PxpA, PxpB and PxpC.</text>
</comment>
<dbReference type="STRING" id="1137799.GZ78_06140"/>
<dbReference type="RefSeq" id="WP_034833381.1">
    <property type="nucleotide sequence ID" value="NZ_JOKH01000001.1"/>
</dbReference>
<protein>
    <recommendedName>
        <fullName evidence="1">5-oxoprolinase subunit A</fullName>
        <shortName evidence="1">5-OPase subunit A</shortName>
        <ecNumber evidence="1">3.5.2.9</ecNumber>
    </recommendedName>
    <alternativeName>
        <fullName evidence="1">5-oxoprolinase (ATP-hydrolyzing) subunit A</fullName>
    </alternativeName>
</protein>
<dbReference type="eggNOG" id="COG1540">
    <property type="taxonomic scope" value="Bacteria"/>
</dbReference>
<keyword evidence="1" id="KW-0547">Nucleotide-binding</keyword>
<gene>
    <name evidence="1" type="primary">pxpA</name>
    <name evidence="2" type="ORF">GZ78_06140</name>
</gene>
<comment type="catalytic activity">
    <reaction evidence="1">
        <text>5-oxo-L-proline + ATP + 2 H2O = L-glutamate + ADP + phosphate + H(+)</text>
        <dbReference type="Rhea" id="RHEA:10348"/>
        <dbReference type="ChEBI" id="CHEBI:15377"/>
        <dbReference type="ChEBI" id="CHEBI:15378"/>
        <dbReference type="ChEBI" id="CHEBI:29985"/>
        <dbReference type="ChEBI" id="CHEBI:30616"/>
        <dbReference type="ChEBI" id="CHEBI:43474"/>
        <dbReference type="ChEBI" id="CHEBI:58402"/>
        <dbReference type="ChEBI" id="CHEBI:456216"/>
        <dbReference type="EC" id="3.5.2.9"/>
    </reaction>
</comment>
<accession>A0A081NM31</accession>
<dbReference type="Pfam" id="PF03746">
    <property type="entry name" value="LamB_YcsF"/>
    <property type="match status" value="1"/>
</dbReference>
<dbReference type="PANTHER" id="PTHR30292">
    <property type="entry name" value="UNCHARACTERIZED PROTEIN YBGL-RELATED"/>
    <property type="match status" value="1"/>
</dbReference>
<keyword evidence="3" id="KW-1185">Reference proteome</keyword>
<dbReference type="GO" id="GO:0005524">
    <property type="term" value="F:ATP binding"/>
    <property type="evidence" value="ECO:0007669"/>
    <property type="project" value="UniProtKB-UniRule"/>
</dbReference>
<reference evidence="2 3" key="1">
    <citation type="submission" date="2014-06" db="EMBL/GenBank/DDBJ databases">
        <title>Whole Genome Sequences of Three Symbiotic Endozoicomonas Bacteria.</title>
        <authorList>
            <person name="Neave M.J."/>
            <person name="Apprill A."/>
            <person name="Voolstra C.R."/>
        </authorList>
    </citation>
    <scope>NUCLEOTIDE SEQUENCE [LARGE SCALE GENOMIC DNA]</scope>
    <source>
        <strain evidence="2 3">DSM 25634</strain>
    </source>
</reference>
<dbReference type="AlphaFoldDB" id="A0A081NM31"/>
<dbReference type="InterPro" id="IPR011330">
    <property type="entry name" value="Glyco_hydro/deAcase_b/a-brl"/>
</dbReference>
<dbReference type="InterPro" id="IPR005501">
    <property type="entry name" value="LamB/YcsF/PxpA-like"/>
</dbReference>
<comment type="caution">
    <text evidence="2">The sequence shown here is derived from an EMBL/GenBank/DDBJ whole genome shotgun (WGS) entry which is preliminary data.</text>
</comment>
<dbReference type="Proteomes" id="UP000028073">
    <property type="component" value="Unassembled WGS sequence"/>
</dbReference>
<dbReference type="SUPFAM" id="SSF88713">
    <property type="entry name" value="Glycoside hydrolase/deacetylase"/>
    <property type="match status" value="1"/>
</dbReference>
<dbReference type="OrthoDB" id="9773478at2"/>
<evidence type="ECO:0000313" key="2">
    <source>
        <dbReference type="EMBL" id="KEQ19504.1"/>
    </source>
</evidence>
<dbReference type="CDD" id="cd10787">
    <property type="entry name" value="LamB_YcsF_like"/>
    <property type="match status" value="1"/>
</dbReference>
<dbReference type="EMBL" id="JOKH01000001">
    <property type="protein sequence ID" value="KEQ19504.1"/>
    <property type="molecule type" value="Genomic_DNA"/>
</dbReference>
<comment type="similarity">
    <text evidence="1">Belongs to the LamB/PxpA family.</text>
</comment>
<dbReference type="Gene3D" id="3.20.20.370">
    <property type="entry name" value="Glycoside hydrolase/deacetylase"/>
    <property type="match status" value="1"/>
</dbReference>
<evidence type="ECO:0000256" key="1">
    <source>
        <dbReference type="HAMAP-Rule" id="MF_00691"/>
    </source>
</evidence>
<dbReference type="EC" id="3.5.2.9" evidence="1"/>
<dbReference type="NCBIfam" id="NF003816">
    <property type="entry name" value="PRK05406.1-5"/>
    <property type="match status" value="1"/>
</dbReference>
<dbReference type="GO" id="GO:0005975">
    <property type="term" value="P:carbohydrate metabolic process"/>
    <property type="evidence" value="ECO:0007669"/>
    <property type="project" value="InterPro"/>
</dbReference>
<name>A0A081NM31_9GAMM</name>
<dbReference type="PANTHER" id="PTHR30292:SF0">
    <property type="entry name" value="5-OXOPROLINASE SUBUNIT A"/>
    <property type="match status" value="1"/>
</dbReference>
<dbReference type="GO" id="GO:0017168">
    <property type="term" value="F:5-oxoprolinase (ATP-hydrolyzing) activity"/>
    <property type="evidence" value="ECO:0007669"/>
    <property type="project" value="UniProtKB-UniRule"/>
</dbReference>
<comment type="function">
    <text evidence="1">Catalyzes the cleavage of 5-oxoproline to form L-glutamate coupled to the hydrolysis of ATP to ADP and inorganic phosphate.</text>
</comment>
<evidence type="ECO:0000313" key="3">
    <source>
        <dbReference type="Proteomes" id="UP000028073"/>
    </source>
</evidence>
<keyword evidence="1" id="KW-0067">ATP-binding</keyword>
<sequence>MNTDKAPTLDLNCDMGESFGQYVMGNDAGIMPYISSANIACGFHAGDPNIMAKTVKLALEHHVAVGAHPGLPDLQGFGRRNINISPEEAYTLTLYQIGALSAFVTAEGSQLHHVKPHGALYNMAARDPDLAKAIAEAVYQFNPELILYGLAGSCLISQAETIGLRTASEVFADRSYQSNGQLTPRDQTGAMLEDKQKSLEQIRDMVLHNQVTSLDGQIIAIQADTLCIHGDGPWALDFVRGCERFLQAQGITIQTIQAQ</sequence>
<organism evidence="2 3">
    <name type="scientific">Endozoicomonas numazuensis</name>
    <dbReference type="NCBI Taxonomy" id="1137799"/>
    <lineage>
        <taxon>Bacteria</taxon>
        <taxon>Pseudomonadati</taxon>
        <taxon>Pseudomonadota</taxon>
        <taxon>Gammaproteobacteria</taxon>
        <taxon>Oceanospirillales</taxon>
        <taxon>Endozoicomonadaceae</taxon>
        <taxon>Endozoicomonas</taxon>
    </lineage>
</organism>
<keyword evidence="1" id="KW-0378">Hydrolase</keyword>
<proteinExistence type="inferred from homology"/>
<dbReference type="HAMAP" id="MF_00691">
    <property type="entry name" value="PxpA"/>
    <property type="match status" value="1"/>
</dbReference>
<dbReference type="NCBIfam" id="NF003814">
    <property type="entry name" value="PRK05406.1-3"/>
    <property type="match status" value="1"/>
</dbReference>